<dbReference type="Proteomes" id="UP001501321">
    <property type="component" value="Unassembled WGS sequence"/>
</dbReference>
<dbReference type="PROSITE" id="PS51833">
    <property type="entry name" value="HDOD"/>
    <property type="match status" value="1"/>
</dbReference>
<dbReference type="SUPFAM" id="SSF109604">
    <property type="entry name" value="HD-domain/PDEase-like"/>
    <property type="match status" value="1"/>
</dbReference>
<dbReference type="RefSeq" id="WP_345011637.1">
    <property type="nucleotide sequence ID" value="NZ_BAABFC010000010.1"/>
</dbReference>
<protein>
    <submittedName>
        <fullName evidence="2">HDOD domain-containing protein</fullName>
    </submittedName>
</protein>
<comment type="caution">
    <text evidence="2">The sequence shown here is derived from an EMBL/GenBank/DDBJ whole genome shotgun (WGS) entry which is preliminary data.</text>
</comment>
<dbReference type="InterPro" id="IPR013976">
    <property type="entry name" value="HDOD"/>
</dbReference>
<dbReference type="InterPro" id="IPR052340">
    <property type="entry name" value="RNase_Y/CdgJ"/>
</dbReference>
<organism evidence="2 3">
    <name type="scientific">Pseudaeromonas paramecii</name>
    <dbReference type="NCBI Taxonomy" id="2138166"/>
    <lineage>
        <taxon>Bacteria</taxon>
        <taxon>Pseudomonadati</taxon>
        <taxon>Pseudomonadota</taxon>
        <taxon>Gammaproteobacteria</taxon>
        <taxon>Aeromonadales</taxon>
        <taxon>Aeromonadaceae</taxon>
        <taxon>Pseudaeromonas</taxon>
    </lineage>
</organism>
<sequence>MAVRGTEAWVEQISVRELPALCATVRMLEKLSKNDTASLAQLGQSVLHDQGLTSRLLRVVNSVSYNRGRQPVTTVSRAAVILGFNALKHICITAKLLDSMLKSRDISKPVYERLVRLMARSFHAGMLARMMLEEYDEDTREEIYIATLLHHLGEIAFWSMGGPVTERVDECLRAGDEAQAGQIIREQLGTSFDEISCGLAHSWNMGEVLVRSLSDPQQRTPEMQVIGLADELSASLQDPQAAGAQLPRQLQEVSKRLQLDLPALKRRLKQCAEETVRLAISYGASSLTPYLDTKAAQGQGASEYFAPYPEPDESLQLKVLRELTFLAAEKADINLLIHTAMEGIYRGIGLDRVVVLMLTQDKQKLLPRFVSSQHPDQLKARFVVPLFGPPQVFNHVYQTREAIWVEGERDPKWQDKLTIQLRPLLGPGGFFIAPIVLDNHCLGMIYADRADSGRALQREEFFSFTHFVQQTSLCLSVIMR</sequence>
<dbReference type="PANTHER" id="PTHR33525:SF3">
    <property type="entry name" value="RIBONUCLEASE Y"/>
    <property type="match status" value="1"/>
</dbReference>
<evidence type="ECO:0000313" key="3">
    <source>
        <dbReference type="Proteomes" id="UP001501321"/>
    </source>
</evidence>
<dbReference type="SMART" id="SM00065">
    <property type="entry name" value="GAF"/>
    <property type="match status" value="1"/>
</dbReference>
<dbReference type="Pfam" id="PF08668">
    <property type="entry name" value="HDOD"/>
    <property type="match status" value="1"/>
</dbReference>
<dbReference type="SUPFAM" id="SSF55781">
    <property type="entry name" value="GAF domain-like"/>
    <property type="match status" value="1"/>
</dbReference>
<keyword evidence="3" id="KW-1185">Reference proteome</keyword>
<evidence type="ECO:0000259" key="1">
    <source>
        <dbReference type="PROSITE" id="PS51833"/>
    </source>
</evidence>
<dbReference type="Pfam" id="PF01590">
    <property type="entry name" value="GAF"/>
    <property type="match status" value="1"/>
</dbReference>
<proteinExistence type="predicted"/>
<gene>
    <name evidence="2" type="ORF">GCM10023095_15070</name>
</gene>
<dbReference type="InterPro" id="IPR029016">
    <property type="entry name" value="GAF-like_dom_sf"/>
</dbReference>
<dbReference type="Gene3D" id="3.30.450.40">
    <property type="match status" value="1"/>
</dbReference>
<reference evidence="3" key="1">
    <citation type="journal article" date="2019" name="Int. J. Syst. Evol. Microbiol.">
        <title>The Global Catalogue of Microorganisms (GCM) 10K type strain sequencing project: providing services to taxonomists for standard genome sequencing and annotation.</title>
        <authorList>
            <consortium name="The Broad Institute Genomics Platform"/>
            <consortium name="The Broad Institute Genome Sequencing Center for Infectious Disease"/>
            <person name="Wu L."/>
            <person name="Ma J."/>
        </authorList>
    </citation>
    <scope>NUCLEOTIDE SEQUENCE [LARGE SCALE GENOMIC DNA]</scope>
    <source>
        <strain evidence="3">JCM 32226</strain>
    </source>
</reference>
<name>A0ABP8Q4N0_9GAMM</name>
<dbReference type="Gene3D" id="1.10.3210.10">
    <property type="entry name" value="Hypothetical protein af1432"/>
    <property type="match status" value="1"/>
</dbReference>
<dbReference type="PANTHER" id="PTHR33525">
    <property type="match status" value="1"/>
</dbReference>
<accession>A0ABP8Q4N0</accession>
<dbReference type="EMBL" id="BAABFC010000010">
    <property type="protein sequence ID" value="GAA4497847.1"/>
    <property type="molecule type" value="Genomic_DNA"/>
</dbReference>
<feature type="domain" description="HDOD" evidence="1">
    <location>
        <begin position="18"/>
        <end position="219"/>
    </location>
</feature>
<dbReference type="InterPro" id="IPR003018">
    <property type="entry name" value="GAF"/>
</dbReference>
<evidence type="ECO:0000313" key="2">
    <source>
        <dbReference type="EMBL" id="GAA4497847.1"/>
    </source>
</evidence>